<dbReference type="EMBL" id="FOHE01000007">
    <property type="protein sequence ID" value="SET24306.1"/>
    <property type="molecule type" value="Genomic_DNA"/>
</dbReference>
<dbReference type="RefSeq" id="WP_090869247.1">
    <property type="nucleotide sequence ID" value="NZ_FOHE01000007.1"/>
</dbReference>
<dbReference type="SUPFAM" id="SSF52309">
    <property type="entry name" value="N-(deoxy)ribosyltransferase-like"/>
    <property type="match status" value="1"/>
</dbReference>
<reference evidence="1 2" key="1">
    <citation type="submission" date="2016-10" db="EMBL/GenBank/DDBJ databases">
        <authorList>
            <person name="de Groot N.N."/>
        </authorList>
    </citation>
    <scope>NUCLEOTIDE SEQUENCE [LARGE SCALE GENOMIC DNA]</scope>
    <source>
        <strain evidence="1 2">IBRC-M 10780</strain>
    </source>
</reference>
<protein>
    <submittedName>
        <fullName evidence="1">Nucleoside 2-deoxyribosyltransferase</fullName>
    </submittedName>
</protein>
<dbReference type="InterPro" id="IPR007710">
    <property type="entry name" value="Nucleoside_deoxyribTrfase"/>
</dbReference>
<keyword evidence="1" id="KW-0808">Transferase</keyword>
<gene>
    <name evidence="1" type="ORF">SAMN05216389_107123</name>
</gene>
<dbReference type="Proteomes" id="UP000198618">
    <property type="component" value="Unassembled WGS sequence"/>
</dbReference>
<proteinExistence type="predicted"/>
<dbReference type="GO" id="GO:0016740">
    <property type="term" value="F:transferase activity"/>
    <property type="evidence" value="ECO:0007669"/>
    <property type="project" value="UniProtKB-KW"/>
</dbReference>
<sequence>MKFYIASGFENKDLVQYVRDELKKEGHLHTYDWTQNVRATTEDKLGAIGELEKQAVADCDFLVLLLPGGRGTHTELGMALAYGKPVFLYSPDTIDLTTATTFYYVEGVKHFIGSIDQFLNELKVLI</sequence>
<dbReference type="AlphaFoldDB" id="A0A1I0CX24"/>
<evidence type="ECO:0000313" key="2">
    <source>
        <dbReference type="Proteomes" id="UP000198618"/>
    </source>
</evidence>
<organism evidence="1 2">
    <name type="scientific">Oceanobacillus limi</name>
    <dbReference type="NCBI Taxonomy" id="930131"/>
    <lineage>
        <taxon>Bacteria</taxon>
        <taxon>Bacillati</taxon>
        <taxon>Bacillota</taxon>
        <taxon>Bacilli</taxon>
        <taxon>Bacillales</taxon>
        <taxon>Bacillaceae</taxon>
        <taxon>Oceanobacillus</taxon>
    </lineage>
</organism>
<name>A0A1I0CX24_9BACI</name>
<accession>A0A1I0CX24</accession>
<dbReference type="Pfam" id="PF05014">
    <property type="entry name" value="Nuc_deoxyrib_tr"/>
    <property type="match status" value="1"/>
</dbReference>
<evidence type="ECO:0000313" key="1">
    <source>
        <dbReference type="EMBL" id="SET24306.1"/>
    </source>
</evidence>
<dbReference type="Gene3D" id="3.40.50.450">
    <property type="match status" value="1"/>
</dbReference>
<dbReference type="OrthoDB" id="2059845at2"/>
<keyword evidence="2" id="KW-1185">Reference proteome</keyword>
<dbReference type="STRING" id="930131.SAMN05216389_107123"/>